<dbReference type="InterPro" id="IPR000618">
    <property type="entry name" value="Insect_cuticle"/>
</dbReference>
<sequence length="131" mass="14013">MYKIVLICALLGMAAAGVSRSSPVSGEDAHAEILKLVSDVRPDGFESNLDTSNGISQVASGDVHGNIHGQFSWVSPEGEHVQVSYVADENGYQPQSNLLPTPPPVPEEIVRALAWIAAHPYQEPQHGQGHH</sequence>
<dbReference type="Proteomes" id="UP000504634">
    <property type="component" value="Unplaced"/>
</dbReference>
<reference evidence="5" key="1">
    <citation type="submission" date="2025-08" db="UniProtKB">
        <authorList>
            <consortium name="RefSeq"/>
        </authorList>
    </citation>
    <scope>IDENTIFICATION</scope>
    <source>
        <strain evidence="5">11010-0011.00</strain>
        <tissue evidence="5">Whole body</tissue>
    </source>
</reference>
<dbReference type="GO" id="GO:0008010">
    <property type="term" value="F:structural constituent of chitin-based larval cuticle"/>
    <property type="evidence" value="ECO:0007669"/>
    <property type="project" value="TreeGrafter"/>
</dbReference>
<dbReference type="GO" id="GO:0062129">
    <property type="term" value="C:chitin-based extracellular matrix"/>
    <property type="evidence" value="ECO:0007669"/>
    <property type="project" value="TreeGrafter"/>
</dbReference>
<dbReference type="PANTHER" id="PTHR10380:SF237">
    <property type="entry name" value="CUTICULAR PROTEIN 65AU, ISOFORM A-RELATED"/>
    <property type="match status" value="1"/>
</dbReference>
<dbReference type="InterPro" id="IPR031311">
    <property type="entry name" value="CHIT_BIND_RR_consensus"/>
</dbReference>
<evidence type="ECO:0000313" key="4">
    <source>
        <dbReference type="Proteomes" id="UP000504634"/>
    </source>
</evidence>
<feature type="signal peptide" evidence="3">
    <location>
        <begin position="1"/>
        <end position="16"/>
    </location>
</feature>
<keyword evidence="4" id="KW-1185">Reference proteome</keyword>
<keyword evidence="3" id="KW-0732">Signal</keyword>
<dbReference type="PRINTS" id="PR00947">
    <property type="entry name" value="CUTICLE"/>
</dbReference>
<dbReference type="InterPro" id="IPR050468">
    <property type="entry name" value="Cuticle_Struct_Prot"/>
</dbReference>
<dbReference type="Pfam" id="PF00379">
    <property type="entry name" value="Chitin_bind_4"/>
    <property type="match status" value="1"/>
</dbReference>
<evidence type="ECO:0000256" key="1">
    <source>
        <dbReference type="ARBA" id="ARBA00022460"/>
    </source>
</evidence>
<dbReference type="GeneID" id="115634515"/>
<protein>
    <submittedName>
        <fullName evidence="5">Larval cuticle protein 2-like</fullName>
    </submittedName>
</protein>
<dbReference type="PROSITE" id="PS51155">
    <property type="entry name" value="CHIT_BIND_RR_2"/>
    <property type="match status" value="1"/>
</dbReference>
<evidence type="ECO:0000256" key="2">
    <source>
        <dbReference type="PROSITE-ProRule" id="PRU00497"/>
    </source>
</evidence>
<dbReference type="AlphaFoldDB" id="A0A6J2UI84"/>
<organism evidence="4 5">
    <name type="scientific">Drosophila lebanonensis</name>
    <name type="common">Fruit fly</name>
    <name type="synonym">Scaptodrosophila lebanonensis</name>
    <dbReference type="NCBI Taxonomy" id="7225"/>
    <lineage>
        <taxon>Eukaryota</taxon>
        <taxon>Metazoa</taxon>
        <taxon>Ecdysozoa</taxon>
        <taxon>Arthropoda</taxon>
        <taxon>Hexapoda</taxon>
        <taxon>Insecta</taxon>
        <taxon>Pterygota</taxon>
        <taxon>Neoptera</taxon>
        <taxon>Endopterygota</taxon>
        <taxon>Diptera</taxon>
        <taxon>Brachycera</taxon>
        <taxon>Muscomorpha</taxon>
        <taxon>Ephydroidea</taxon>
        <taxon>Drosophilidae</taxon>
        <taxon>Scaptodrosophila</taxon>
    </lineage>
</organism>
<name>A0A6J2UI84_DROLE</name>
<dbReference type="PANTHER" id="PTHR10380">
    <property type="entry name" value="CUTICLE PROTEIN"/>
    <property type="match status" value="1"/>
</dbReference>
<proteinExistence type="predicted"/>
<evidence type="ECO:0000313" key="5">
    <source>
        <dbReference type="RefSeq" id="XP_030388141.1"/>
    </source>
</evidence>
<feature type="chain" id="PRO_5026924136" evidence="3">
    <location>
        <begin position="17"/>
        <end position="131"/>
    </location>
</feature>
<dbReference type="OrthoDB" id="6343684at2759"/>
<evidence type="ECO:0000256" key="3">
    <source>
        <dbReference type="SAM" id="SignalP"/>
    </source>
</evidence>
<dbReference type="PROSITE" id="PS00233">
    <property type="entry name" value="CHIT_BIND_RR_1"/>
    <property type="match status" value="1"/>
</dbReference>
<accession>A0A6J2UI84</accession>
<keyword evidence="1 2" id="KW-0193">Cuticle</keyword>
<dbReference type="RefSeq" id="XP_030388141.1">
    <property type="nucleotide sequence ID" value="XM_030532281.1"/>
</dbReference>
<gene>
    <name evidence="5" type="primary">LOC115634515</name>
</gene>